<evidence type="ECO:0000313" key="10">
    <source>
        <dbReference type="Proteomes" id="UP000271974"/>
    </source>
</evidence>
<feature type="domain" description="AMP-dependent synthetase/ligase" evidence="7">
    <location>
        <begin position="17"/>
        <end position="409"/>
    </location>
</feature>
<comment type="similarity">
    <text evidence="1">Belongs to the ATP-dependent AMP-binding enzyme family.</text>
</comment>
<reference evidence="9 10" key="1">
    <citation type="submission" date="2019-01" db="EMBL/GenBank/DDBJ databases">
        <title>A draft genome assembly of the solar-powered sea slug Elysia chlorotica.</title>
        <authorList>
            <person name="Cai H."/>
            <person name="Li Q."/>
            <person name="Fang X."/>
            <person name="Li J."/>
            <person name="Curtis N.E."/>
            <person name="Altenburger A."/>
            <person name="Shibata T."/>
            <person name="Feng M."/>
            <person name="Maeda T."/>
            <person name="Schwartz J.A."/>
            <person name="Shigenobu S."/>
            <person name="Lundholm N."/>
            <person name="Nishiyama T."/>
            <person name="Yang H."/>
            <person name="Hasebe M."/>
            <person name="Li S."/>
            <person name="Pierce S.K."/>
            <person name="Wang J."/>
        </authorList>
    </citation>
    <scope>NUCLEOTIDE SEQUENCE [LARGE SCALE GENOMIC DNA]</scope>
    <source>
        <strain evidence="9">EC2010</strain>
        <tissue evidence="9">Whole organism of an adult</tissue>
    </source>
</reference>
<dbReference type="InterPro" id="IPR000873">
    <property type="entry name" value="AMP-dep_synth/lig_dom"/>
</dbReference>
<accession>A0A3S1A257</accession>
<feature type="domain" description="AMP-binding enzyme C-terminal" evidence="8">
    <location>
        <begin position="462"/>
        <end position="562"/>
    </location>
</feature>
<dbReference type="PANTHER" id="PTHR43201:SF5">
    <property type="entry name" value="MEDIUM-CHAIN ACYL-COA LIGASE ACSF2, MITOCHONDRIAL"/>
    <property type="match status" value="1"/>
</dbReference>
<dbReference type="Gene3D" id="3.40.50.12780">
    <property type="entry name" value="N-terminal domain of ligase-like"/>
    <property type="match status" value="1"/>
</dbReference>
<dbReference type="STRING" id="188477.A0A3S1A257"/>
<evidence type="ECO:0000256" key="3">
    <source>
        <dbReference type="ARBA" id="ARBA00037247"/>
    </source>
</evidence>
<evidence type="ECO:0000256" key="6">
    <source>
        <dbReference type="ARBA" id="ARBA00048277"/>
    </source>
</evidence>
<evidence type="ECO:0000259" key="8">
    <source>
        <dbReference type="Pfam" id="PF13193"/>
    </source>
</evidence>
<dbReference type="EMBL" id="RQTK01000076">
    <property type="protein sequence ID" value="RUS88666.1"/>
    <property type="molecule type" value="Genomic_DNA"/>
</dbReference>
<dbReference type="InterPro" id="IPR025110">
    <property type="entry name" value="AMP-bd_C"/>
</dbReference>
<proteinExistence type="inferred from homology"/>
<comment type="catalytic activity">
    <reaction evidence="5">
        <text>octanoate + ATP + CoA = octanoyl-CoA + AMP + diphosphate</text>
        <dbReference type="Rhea" id="RHEA:33631"/>
        <dbReference type="ChEBI" id="CHEBI:25646"/>
        <dbReference type="ChEBI" id="CHEBI:30616"/>
        <dbReference type="ChEBI" id="CHEBI:33019"/>
        <dbReference type="ChEBI" id="CHEBI:57287"/>
        <dbReference type="ChEBI" id="CHEBI:57386"/>
        <dbReference type="ChEBI" id="CHEBI:456215"/>
    </reaction>
</comment>
<dbReference type="GO" id="GO:0031956">
    <property type="term" value="F:medium-chain fatty acid-CoA ligase activity"/>
    <property type="evidence" value="ECO:0007669"/>
    <property type="project" value="UniProtKB-EC"/>
</dbReference>
<evidence type="ECO:0000259" key="7">
    <source>
        <dbReference type="Pfam" id="PF00501"/>
    </source>
</evidence>
<comment type="catalytic activity">
    <reaction evidence="6">
        <text>a medium-chain fatty acid + ATP + CoA = a medium-chain fatty acyl-CoA + AMP + diphosphate</text>
        <dbReference type="Rhea" id="RHEA:48340"/>
        <dbReference type="ChEBI" id="CHEBI:30616"/>
        <dbReference type="ChEBI" id="CHEBI:33019"/>
        <dbReference type="ChEBI" id="CHEBI:57287"/>
        <dbReference type="ChEBI" id="CHEBI:59558"/>
        <dbReference type="ChEBI" id="CHEBI:90546"/>
        <dbReference type="ChEBI" id="CHEBI:456215"/>
        <dbReference type="EC" id="6.2.1.2"/>
    </reaction>
</comment>
<keyword evidence="2" id="KW-0436">Ligase</keyword>
<gene>
    <name evidence="9" type="ORF">EGW08_003561</name>
</gene>
<protein>
    <recommendedName>
        <fullName evidence="4">Medium-chain acyl-CoA ligase ACSF2, mitochondrial</fullName>
    </recommendedName>
</protein>
<comment type="function">
    <text evidence="3">Acyl-CoA synthases catalyze the initial reaction in fatty acid metabolism, by forming a thioester with CoA. Has some preference toward medium-chain substrates. Plays a role in adipocyte differentiation.</text>
</comment>
<evidence type="ECO:0000256" key="2">
    <source>
        <dbReference type="ARBA" id="ARBA00022598"/>
    </source>
</evidence>
<dbReference type="SUPFAM" id="SSF56801">
    <property type="entry name" value="Acetyl-CoA synthetase-like"/>
    <property type="match status" value="1"/>
</dbReference>
<keyword evidence="10" id="KW-1185">Reference proteome</keyword>
<evidence type="ECO:0000256" key="1">
    <source>
        <dbReference type="ARBA" id="ARBA00006432"/>
    </source>
</evidence>
<dbReference type="GO" id="GO:0006631">
    <property type="term" value="P:fatty acid metabolic process"/>
    <property type="evidence" value="ECO:0007669"/>
    <property type="project" value="TreeGrafter"/>
</dbReference>
<evidence type="ECO:0000313" key="9">
    <source>
        <dbReference type="EMBL" id="RUS88666.1"/>
    </source>
</evidence>
<dbReference type="AlphaFoldDB" id="A0A3S1A257"/>
<sequence>MADALQTIQEVIRFWGKEKPNAEVFTFVNKHGRVGVCTPRDIWDHSLRFASLLRQTYGFAAGDVIANGLPNSPERLITDMGIILAGCIMVNCQVLEKDGSDFWNTACVAQCKGVVLAVSDTSAPYCLFRQFLSQASTSGTTGLQPIEGLAQVTTSHAPELTKAILVNRSRTEEPIQIQGSFMDRTRAIEEPIELPLPLSRPDDIVVLFATSGSSGFCKLIPRTHREILDAARSFQGGKDGRYFSDRPFGWMGGFPFDFLAYCSVRVLQDQFAGEEASSCNDIWAVIGRENCTAAAMVPGTIHELIRHFENERPEFVLSAIVTSGQPLRESLSKALGLLTHAMVAAYSSTEAGMVCASVVTSAHQMVDFFSGRPIPGVQVKIVDEDGVELPHGKDGQVLVKSIRNLQSYYRQPEETKALFQTDGWLKTGDRGWLDQAGNFYCLGRTGDAVLQGSVVIYSSWPEGILSKSPDVAQVSVVAVPTASKEKALCACVVPVEGSGLTEEKLMKFYKDSFFGGGASSSAEAEAELASNSAASPKQPRGFVIELKKIVLLDELPKTLTGKVNKKELVSVASSAIAE</sequence>
<dbReference type="InterPro" id="IPR042099">
    <property type="entry name" value="ANL_N_sf"/>
</dbReference>
<dbReference type="InterPro" id="IPR045851">
    <property type="entry name" value="AMP-bd_C_sf"/>
</dbReference>
<name>A0A3S1A257_ELYCH</name>
<dbReference type="Pfam" id="PF13193">
    <property type="entry name" value="AMP-binding_C"/>
    <property type="match status" value="1"/>
</dbReference>
<dbReference type="Gene3D" id="3.30.300.30">
    <property type="match status" value="1"/>
</dbReference>
<dbReference type="Pfam" id="PF00501">
    <property type="entry name" value="AMP-binding"/>
    <property type="match status" value="1"/>
</dbReference>
<organism evidence="9 10">
    <name type="scientific">Elysia chlorotica</name>
    <name type="common">Eastern emerald elysia</name>
    <name type="synonym">Sea slug</name>
    <dbReference type="NCBI Taxonomy" id="188477"/>
    <lineage>
        <taxon>Eukaryota</taxon>
        <taxon>Metazoa</taxon>
        <taxon>Spiralia</taxon>
        <taxon>Lophotrochozoa</taxon>
        <taxon>Mollusca</taxon>
        <taxon>Gastropoda</taxon>
        <taxon>Heterobranchia</taxon>
        <taxon>Euthyneura</taxon>
        <taxon>Panpulmonata</taxon>
        <taxon>Sacoglossa</taxon>
        <taxon>Placobranchoidea</taxon>
        <taxon>Plakobranchidae</taxon>
        <taxon>Elysia</taxon>
    </lineage>
</organism>
<evidence type="ECO:0000256" key="4">
    <source>
        <dbReference type="ARBA" id="ARBA00039638"/>
    </source>
</evidence>
<dbReference type="OrthoDB" id="10253869at2759"/>
<dbReference type="PANTHER" id="PTHR43201">
    <property type="entry name" value="ACYL-COA SYNTHETASE"/>
    <property type="match status" value="1"/>
</dbReference>
<dbReference type="CDD" id="cd04433">
    <property type="entry name" value="AFD_class_I"/>
    <property type="match status" value="1"/>
</dbReference>
<evidence type="ECO:0000256" key="5">
    <source>
        <dbReference type="ARBA" id="ARBA00047319"/>
    </source>
</evidence>
<comment type="caution">
    <text evidence="9">The sequence shown here is derived from an EMBL/GenBank/DDBJ whole genome shotgun (WGS) entry which is preliminary data.</text>
</comment>
<dbReference type="Proteomes" id="UP000271974">
    <property type="component" value="Unassembled WGS sequence"/>
</dbReference>